<evidence type="ECO:0000313" key="1">
    <source>
        <dbReference type="EMBL" id="OGF81854.1"/>
    </source>
</evidence>
<accession>A0A1F5X1S0</accession>
<protein>
    <submittedName>
        <fullName evidence="1">Uncharacterized protein</fullName>
    </submittedName>
</protein>
<proteinExistence type="predicted"/>
<name>A0A1F5X1S0_9BACT</name>
<dbReference type="Proteomes" id="UP000178114">
    <property type="component" value="Unassembled WGS sequence"/>
</dbReference>
<reference evidence="1 2" key="1">
    <citation type="journal article" date="2016" name="Nat. Commun.">
        <title>Thousands of microbial genomes shed light on interconnected biogeochemical processes in an aquifer system.</title>
        <authorList>
            <person name="Anantharaman K."/>
            <person name="Brown C.T."/>
            <person name="Hug L.A."/>
            <person name="Sharon I."/>
            <person name="Castelle C.J."/>
            <person name="Probst A.J."/>
            <person name="Thomas B.C."/>
            <person name="Singh A."/>
            <person name="Wilkins M.J."/>
            <person name="Karaoz U."/>
            <person name="Brodie E.L."/>
            <person name="Williams K.H."/>
            <person name="Hubbard S.S."/>
            <person name="Banfield J.F."/>
        </authorList>
    </citation>
    <scope>NUCLEOTIDE SEQUENCE [LARGE SCALE GENOMIC DNA]</scope>
</reference>
<comment type="caution">
    <text evidence="1">The sequence shown here is derived from an EMBL/GenBank/DDBJ whole genome shotgun (WGS) entry which is preliminary data.</text>
</comment>
<organism evidence="1 2">
    <name type="scientific">Candidatus Giovannonibacteria bacterium RIFCSPLOWO2_01_FULL_45_34</name>
    <dbReference type="NCBI Taxonomy" id="1798351"/>
    <lineage>
        <taxon>Bacteria</taxon>
        <taxon>Candidatus Giovannoniibacteriota</taxon>
    </lineage>
</organism>
<sequence length="244" mass="28187">MRMAEEQTSDFETVYKKARRQVLRTEKKLQGAGIFHGWPLGQKNLDYPKNYEFMNRFAKDNAKGAPAAKEDSDDKIINSWELSRPWKGKYGNVHIVRNGDGKISKVFEPTLDPANTRLVMMARTSNARMESTMREAEEKGMKTLRKMISFFQWHCYYVDGSFLEDAKSGVTYHIRKGRPTLAYRKDRFLCALCLHPLAYYEGTWAGAMTPSDEAIAHLLMVRGDEKFFWRKANQIPLEDPRSGV</sequence>
<gene>
    <name evidence="1" type="ORF">A2930_01930</name>
</gene>
<dbReference type="EMBL" id="MFID01000003">
    <property type="protein sequence ID" value="OGF81854.1"/>
    <property type="molecule type" value="Genomic_DNA"/>
</dbReference>
<evidence type="ECO:0000313" key="2">
    <source>
        <dbReference type="Proteomes" id="UP000178114"/>
    </source>
</evidence>
<dbReference type="STRING" id="1798351.A2930_01930"/>
<dbReference type="AlphaFoldDB" id="A0A1F5X1S0"/>